<evidence type="ECO:0000313" key="2">
    <source>
        <dbReference type="EMBL" id="ANU07031.1"/>
    </source>
</evidence>
<protein>
    <recommendedName>
        <fullName evidence="4">Lipoprotein</fullName>
    </recommendedName>
</protein>
<proteinExistence type="predicted"/>
<feature type="signal peptide" evidence="1">
    <location>
        <begin position="1"/>
        <end position="19"/>
    </location>
</feature>
<dbReference type="AlphaFoldDB" id="A0A1C7D6S5"/>
<dbReference type="STRING" id="645517.A6F65_00710"/>
<name>A0A1C7D6S5_9SPHN</name>
<keyword evidence="3" id="KW-1185">Reference proteome</keyword>
<dbReference type="Proteomes" id="UP000092698">
    <property type="component" value="Chromosome"/>
</dbReference>
<dbReference type="PROSITE" id="PS51257">
    <property type="entry name" value="PROKAR_LIPOPROTEIN"/>
    <property type="match status" value="1"/>
</dbReference>
<evidence type="ECO:0000256" key="1">
    <source>
        <dbReference type="SAM" id="SignalP"/>
    </source>
</evidence>
<dbReference type="OrthoDB" id="7452692at2"/>
<dbReference type="EMBL" id="CP016545">
    <property type="protein sequence ID" value="ANU07031.1"/>
    <property type="molecule type" value="Genomic_DNA"/>
</dbReference>
<sequence length="191" mass="20400">MRATILTMLSALVAACASVPDTAPLPSVVQLEAEAESPAEFGAALLATAEAAGDEATRAPYLARLNGLGVQVAEGESDDPLAAWRAADTSTSTPWRGRTLGPAYRRARLAPGESMEMEQVFYAGQKAEIAAHASKGARVELTISDRDTKRVCARSLSPKAKCLWLPRFTERFAITLTNRGERPASVFIVVR</sequence>
<feature type="chain" id="PRO_5008884331" description="Lipoprotein" evidence="1">
    <location>
        <begin position="20"/>
        <end position="191"/>
    </location>
</feature>
<evidence type="ECO:0008006" key="4">
    <source>
        <dbReference type="Google" id="ProtNLM"/>
    </source>
</evidence>
<evidence type="ECO:0000313" key="3">
    <source>
        <dbReference type="Proteomes" id="UP000092698"/>
    </source>
</evidence>
<dbReference type="RefSeq" id="WP_067786025.1">
    <property type="nucleotide sequence ID" value="NZ_CP016545.1"/>
</dbReference>
<keyword evidence="1" id="KW-0732">Signal</keyword>
<dbReference type="KEGG" id="anh:A6F65_00710"/>
<accession>A0A1C7D6S5</accession>
<organism evidence="2 3">
    <name type="scientific">Paraurantiacibacter namhicola</name>
    <dbReference type="NCBI Taxonomy" id="645517"/>
    <lineage>
        <taxon>Bacteria</taxon>
        <taxon>Pseudomonadati</taxon>
        <taxon>Pseudomonadota</taxon>
        <taxon>Alphaproteobacteria</taxon>
        <taxon>Sphingomonadales</taxon>
        <taxon>Erythrobacteraceae</taxon>
        <taxon>Paraurantiacibacter</taxon>
    </lineage>
</organism>
<gene>
    <name evidence="2" type="ORF">A6F65_00710</name>
</gene>
<reference evidence="2 3" key="1">
    <citation type="submission" date="2016-07" db="EMBL/GenBank/DDBJ databases">
        <title>Complete genome sequence of Altererythrobacter namhicola JCM 16345T, containing esterase-encoding genes.</title>
        <authorList>
            <person name="Cheng H."/>
            <person name="Wu Y.-H."/>
            <person name="Jian S.-L."/>
            <person name="Huo Y.-Y."/>
            <person name="Wang C.-S."/>
            <person name="Xu X.-W."/>
        </authorList>
    </citation>
    <scope>NUCLEOTIDE SEQUENCE [LARGE SCALE GENOMIC DNA]</scope>
    <source>
        <strain evidence="2 3">JCM 16345</strain>
    </source>
</reference>